<keyword evidence="5" id="KW-1185">Reference proteome</keyword>
<dbReference type="RefSeq" id="WP_092453394.1">
    <property type="nucleotide sequence ID" value="NZ_FOJI01000006.1"/>
</dbReference>
<keyword evidence="4" id="KW-0540">Nuclease</keyword>
<dbReference type="OrthoDB" id="46225at2"/>
<protein>
    <submittedName>
        <fullName evidence="4">Putative phage-type endonuclease</fullName>
    </submittedName>
</protein>
<evidence type="ECO:0000256" key="1">
    <source>
        <dbReference type="ARBA" id="ARBA00022801"/>
    </source>
</evidence>
<evidence type="ECO:0000313" key="5">
    <source>
        <dbReference type="Proteomes" id="UP000199701"/>
    </source>
</evidence>
<dbReference type="STRING" id="99656.SAMN05421659_106189"/>
<feature type="domain" description="YqaJ viral recombinase" evidence="3">
    <location>
        <begin position="14"/>
        <end position="148"/>
    </location>
</feature>
<name>A0A1I0Q038_9FIRM</name>
<dbReference type="PANTHER" id="PTHR46609:SF6">
    <property type="entry name" value="EXONUCLEASE, PHAGE-TYPE_RECB, C-TERMINAL DOMAIN-CONTAINING PROTEIN-RELATED"/>
    <property type="match status" value="1"/>
</dbReference>
<dbReference type="InterPro" id="IPR051703">
    <property type="entry name" value="NF-kappa-B_Signaling_Reg"/>
</dbReference>
<dbReference type="Pfam" id="PF09588">
    <property type="entry name" value="YqaJ"/>
    <property type="match status" value="1"/>
</dbReference>
<sequence length="309" mass="35814">MKRLVNINEISHEEWLIYRKKGITGTDAGAIVGMNPYVSSMHVYQNKISDDTDQIDNEAMRQGRELEDYVAKRFMEHTGKKVRKAQAIFYNEEHPFMLGNFDRLVVGENAGLECKTVSPYSADKWKDGKIPLHYQIQCQHYLAVSGCECWYLAALVFGQNFIVHKIERDEDLINSLIKIEQRFWEDNVLAGILPDPDGSDTYTDAIARMYADSRAEKTIELFGAKQELDRRNEIDELVEKLEREKNEIDQKIKLQMQDAAYAEAEGYRISWVSSQSQRIDTKKLKEDDPNIYSKYSKISSSRRFMVKVA</sequence>
<feature type="coiled-coil region" evidence="2">
    <location>
        <begin position="224"/>
        <end position="258"/>
    </location>
</feature>
<dbReference type="InterPro" id="IPR011604">
    <property type="entry name" value="PDDEXK-like_dom_sf"/>
</dbReference>
<keyword evidence="1" id="KW-0378">Hydrolase</keyword>
<dbReference type="InterPro" id="IPR019080">
    <property type="entry name" value="YqaJ_viral_recombinase"/>
</dbReference>
<evidence type="ECO:0000313" key="4">
    <source>
        <dbReference type="EMBL" id="SEW20323.1"/>
    </source>
</evidence>
<proteinExistence type="predicted"/>
<gene>
    <name evidence="4" type="ORF">SAMN05421659_106189</name>
</gene>
<accession>A0A1I0Q038</accession>
<dbReference type="InterPro" id="IPR011335">
    <property type="entry name" value="Restrct_endonuc-II-like"/>
</dbReference>
<dbReference type="Proteomes" id="UP000199701">
    <property type="component" value="Unassembled WGS sequence"/>
</dbReference>
<dbReference type="NCBIfam" id="TIGR03033">
    <property type="entry name" value="phage_rel_nuc"/>
    <property type="match status" value="1"/>
</dbReference>
<keyword evidence="4" id="KW-0255">Endonuclease</keyword>
<dbReference type="EMBL" id="FOJI01000006">
    <property type="protein sequence ID" value="SEW20323.1"/>
    <property type="molecule type" value="Genomic_DNA"/>
</dbReference>
<organism evidence="4 5">
    <name type="scientific">[Clostridium] fimetarium</name>
    <dbReference type="NCBI Taxonomy" id="99656"/>
    <lineage>
        <taxon>Bacteria</taxon>
        <taxon>Bacillati</taxon>
        <taxon>Bacillota</taxon>
        <taxon>Clostridia</taxon>
        <taxon>Lachnospirales</taxon>
        <taxon>Lachnospiraceae</taxon>
    </lineage>
</organism>
<evidence type="ECO:0000259" key="3">
    <source>
        <dbReference type="Pfam" id="PF09588"/>
    </source>
</evidence>
<dbReference type="PANTHER" id="PTHR46609">
    <property type="entry name" value="EXONUCLEASE, PHAGE-TYPE/RECB, C-TERMINAL DOMAIN-CONTAINING PROTEIN"/>
    <property type="match status" value="1"/>
</dbReference>
<dbReference type="SUPFAM" id="SSF52980">
    <property type="entry name" value="Restriction endonuclease-like"/>
    <property type="match status" value="1"/>
</dbReference>
<dbReference type="Gene3D" id="3.90.320.10">
    <property type="match status" value="1"/>
</dbReference>
<reference evidence="4 5" key="1">
    <citation type="submission" date="2016-10" db="EMBL/GenBank/DDBJ databases">
        <authorList>
            <person name="de Groot N.N."/>
        </authorList>
    </citation>
    <scope>NUCLEOTIDE SEQUENCE [LARGE SCALE GENOMIC DNA]</scope>
    <source>
        <strain evidence="4 5">DSM 9179</strain>
    </source>
</reference>
<dbReference type="AlphaFoldDB" id="A0A1I0Q038"/>
<dbReference type="GO" id="GO:0016787">
    <property type="term" value="F:hydrolase activity"/>
    <property type="evidence" value="ECO:0007669"/>
    <property type="project" value="UniProtKB-KW"/>
</dbReference>
<dbReference type="GO" id="GO:0004519">
    <property type="term" value="F:endonuclease activity"/>
    <property type="evidence" value="ECO:0007669"/>
    <property type="project" value="UniProtKB-KW"/>
</dbReference>
<dbReference type="InterPro" id="IPR017482">
    <property type="entry name" value="Lambda-type_endonuclease"/>
</dbReference>
<keyword evidence="2" id="KW-0175">Coiled coil</keyword>
<evidence type="ECO:0000256" key="2">
    <source>
        <dbReference type="SAM" id="Coils"/>
    </source>
</evidence>